<sequence length="200" mass="21581">MKACHDCDALQQEVVLEPGGVARCWRCDAVLYRGRHHAMDRTLALTLAAAALFVLALSFPLVELDMQGQHHSTTLWGAVVTLWRQDAGLVATLVAVTTVLVPTLELGAMLWLLLPLALRERPVGGVWVLRALLLVRPWGMVEVFVLGVLVALVKLAHIASVIPGISLWSFGGLICVFAAAAANFDAQQAWDQMDAAETPA</sequence>
<dbReference type="InterPro" id="IPR007498">
    <property type="entry name" value="PqiA-like"/>
</dbReference>
<name>A2SBR1_METPP</name>
<dbReference type="STRING" id="420662.Mpe_A0038"/>
<reference evidence="2 3" key="1">
    <citation type="journal article" date="2007" name="J. Bacteriol.">
        <title>Whole-genome analysis of the methyl tert-butyl ether-degrading beta-proteobacterium Methylibium petroleiphilum PM1.</title>
        <authorList>
            <person name="Kane S.R."/>
            <person name="Chakicherla A.Y."/>
            <person name="Chain P.S.G."/>
            <person name="Schmidt R."/>
            <person name="Shin M.W."/>
            <person name="Legler T.C."/>
            <person name="Scow K.M."/>
            <person name="Larimer F.W."/>
            <person name="Lucas S.M."/>
            <person name="Richardson P.M."/>
            <person name="Hristova K.R."/>
        </authorList>
    </citation>
    <scope>NUCLEOTIDE SEQUENCE [LARGE SCALE GENOMIC DNA]</scope>
    <source>
        <strain evidence="3">ATCC BAA-1232 / LMG 22953 / PM1</strain>
    </source>
</reference>
<protein>
    <submittedName>
        <fullName evidence="2">Putative paraquat-inducible protein</fullName>
    </submittedName>
</protein>
<keyword evidence="1" id="KW-1133">Transmembrane helix</keyword>
<dbReference type="KEGG" id="mpt:Mpe_A0038"/>
<accession>A2SBR1</accession>
<keyword evidence="1" id="KW-0812">Transmembrane</keyword>
<evidence type="ECO:0000313" key="3">
    <source>
        <dbReference type="Proteomes" id="UP000000366"/>
    </source>
</evidence>
<keyword evidence="1" id="KW-0472">Membrane</keyword>
<dbReference type="Proteomes" id="UP000000366">
    <property type="component" value="Chromosome"/>
</dbReference>
<organism evidence="2 3">
    <name type="scientific">Methylibium petroleiphilum (strain ATCC BAA-1232 / LMG 22953 / PM1)</name>
    <dbReference type="NCBI Taxonomy" id="420662"/>
    <lineage>
        <taxon>Bacteria</taxon>
        <taxon>Pseudomonadati</taxon>
        <taxon>Pseudomonadota</taxon>
        <taxon>Betaproteobacteria</taxon>
        <taxon>Burkholderiales</taxon>
        <taxon>Sphaerotilaceae</taxon>
        <taxon>Methylibium</taxon>
    </lineage>
</organism>
<gene>
    <name evidence="2" type="ordered locus">Mpe_A0038</name>
</gene>
<feature type="transmembrane region" description="Helical" evidence="1">
    <location>
        <begin position="89"/>
        <end position="114"/>
    </location>
</feature>
<keyword evidence="3" id="KW-1185">Reference proteome</keyword>
<feature type="transmembrane region" description="Helical" evidence="1">
    <location>
        <begin position="165"/>
        <end position="184"/>
    </location>
</feature>
<dbReference type="EMBL" id="CP000555">
    <property type="protein sequence ID" value="ABM93000.1"/>
    <property type="molecule type" value="Genomic_DNA"/>
</dbReference>
<proteinExistence type="predicted"/>
<dbReference type="AlphaFoldDB" id="A2SBR1"/>
<feature type="transmembrane region" description="Helical" evidence="1">
    <location>
        <begin position="126"/>
        <end position="153"/>
    </location>
</feature>
<dbReference type="Pfam" id="PF04403">
    <property type="entry name" value="PqiA"/>
    <property type="match status" value="1"/>
</dbReference>
<dbReference type="eggNOG" id="COG2995">
    <property type="taxonomic scope" value="Bacteria"/>
</dbReference>
<dbReference type="RefSeq" id="WP_011827639.1">
    <property type="nucleotide sequence ID" value="NC_008825.1"/>
</dbReference>
<evidence type="ECO:0000313" key="2">
    <source>
        <dbReference type="EMBL" id="ABM93000.1"/>
    </source>
</evidence>
<feature type="transmembrane region" description="Helical" evidence="1">
    <location>
        <begin position="43"/>
        <end position="62"/>
    </location>
</feature>
<dbReference type="HOGENOM" id="CLU_041903_1_1_4"/>
<evidence type="ECO:0000256" key="1">
    <source>
        <dbReference type="SAM" id="Phobius"/>
    </source>
</evidence>